<feature type="binding site" evidence="11">
    <location>
        <position position="122"/>
    </location>
    <ligand>
        <name>ATP</name>
        <dbReference type="ChEBI" id="CHEBI:30616"/>
    </ligand>
</feature>
<keyword evidence="6 11" id="KW-0547">Nucleotide-binding</keyword>
<name>A0A239A318_9BACT</name>
<comment type="similarity">
    <text evidence="11">Belongs to the shikimate kinase family.</text>
</comment>
<feature type="binding site" evidence="11">
    <location>
        <position position="82"/>
    </location>
    <ligand>
        <name>substrate</name>
    </ligand>
</feature>
<dbReference type="PANTHER" id="PTHR21087">
    <property type="entry name" value="SHIKIMATE KINASE"/>
    <property type="match status" value="1"/>
</dbReference>
<dbReference type="Gene3D" id="3.40.50.300">
    <property type="entry name" value="P-loop containing nucleotide triphosphate hydrolases"/>
    <property type="match status" value="1"/>
</dbReference>
<dbReference type="EMBL" id="FZOC01000003">
    <property type="protein sequence ID" value="SNR89950.1"/>
    <property type="molecule type" value="Genomic_DNA"/>
</dbReference>
<evidence type="ECO:0000256" key="3">
    <source>
        <dbReference type="ARBA" id="ARBA00022490"/>
    </source>
</evidence>
<evidence type="ECO:0000256" key="8">
    <source>
        <dbReference type="ARBA" id="ARBA00022840"/>
    </source>
</evidence>
<keyword evidence="13" id="KW-1185">Reference proteome</keyword>
<keyword evidence="5 11" id="KW-0808">Transferase</keyword>
<evidence type="ECO:0000313" key="12">
    <source>
        <dbReference type="EMBL" id="SNR89950.1"/>
    </source>
</evidence>
<dbReference type="HAMAP" id="MF_00109">
    <property type="entry name" value="Shikimate_kinase"/>
    <property type="match status" value="1"/>
</dbReference>
<comment type="caution">
    <text evidence="11">Lacks conserved residue(s) required for the propagation of feature annotation.</text>
</comment>
<comment type="subunit">
    <text evidence="11">Monomer.</text>
</comment>
<dbReference type="RefSeq" id="WP_089273879.1">
    <property type="nucleotide sequence ID" value="NZ_FZOC01000003.1"/>
</dbReference>
<evidence type="ECO:0000313" key="13">
    <source>
        <dbReference type="Proteomes" id="UP000198324"/>
    </source>
</evidence>
<feature type="binding site" evidence="11">
    <location>
        <begin position="14"/>
        <end position="19"/>
    </location>
    <ligand>
        <name>ATP</name>
        <dbReference type="ChEBI" id="CHEBI:30616"/>
    </ligand>
</feature>
<dbReference type="PANTHER" id="PTHR21087:SF21">
    <property type="entry name" value="SHIKIMATE KINASE 2"/>
    <property type="match status" value="1"/>
</dbReference>
<dbReference type="CDD" id="cd00464">
    <property type="entry name" value="SK"/>
    <property type="match status" value="1"/>
</dbReference>
<dbReference type="GO" id="GO:0000287">
    <property type="term" value="F:magnesium ion binding"/>
    <property type="evidence" value="ECO:0007669"/>
    <property type="project" value="UniProtKB-UniRule"/>
</dbReference>
<evidence type="ECO:0000256" key="6">
    <source>
        <dbReference type="ARBA" id="ARBA00022741"/>
    </source>
</evidence>
<dbReference type="PROSITE" id="PS01128">
    <property type="entry name" value="SHIKIMATE_KINASE"/>
    <property type="match status" value="1"/>
</dbReference>
<feature type="binding site" evidence="11">
    <location>
        <position position="141"/>
    </location>
    <ligand>
        <name>substrate</name>
    </ligand>
</feature>
<protein>
    <recommendedName>
        <fullName evidence="2 11">Shikimate kinase</fullName>
        <shortName evidence="11">SK</shortName>
        <ecNumber evidence="2 11">2.7.1.71</ecNumber>
    </recommendedName>
</protein>
<evidence type="ECO:0000256" key="11">
    <source>
        <dbReference type="HAMAP-Rule" id="MF_00109"/>
    </source>
</evidence>
<dbReference type="GO" id="GO:0009073">
    <property type="term" value="P:aromatic amino acid family biosynthetic process"/>
    <property type="evidence" value="ECO:0007669"/>
    <property type="project" value="UniProtKB-KW"/>
</dbReference>
<dbReference type="Pfam" id="PF01202">
    <property type="entry name" value="SKI"/>
    <property type="match status" value="1"/>
</dbReference>
<comment type="pathway">
    <text evidence="1 11">Metabolic intermediate biosynthesis; chorismate biosynthesis; chorismate from D-erythrose 4-phosphate and phosphoenolpyruvate: step 5/7.</text>
</comment>
<keyword evidence="3 11" id="KW-0963">Cytoplasm</keyword>
<comment type="subcellular location">
    <subcellularLocation>
        <location evidence="11">Cytoplasm</location>
    </subcellularLocation>
</comment>
<organism evidence="12 13">
    <name type="scientific">Humidesulfovibrio mexicanus</name>
    <dbReference type="NCBI Taxonomy" id="147047"/>
    <lineage>
        <taxon>Bacteria</taxon>
        <taxon>Pseudomonadati</taxon>
        <taxon>Thermodesulfobacteriota</taxon>
        <taxon>Desulfovibrionia</taxon>
        <taxon>Desulfovibrionales</taxon>
        <taxon>Desulfovibrionaceae</taxon>
        <taxon>Humidesulfovibrio</taxon>
    </lineage>
</organism>
<dbReference type="InterPro" id="IPR023000">
    <property type="entry name" value="Shikimate_kinase_CS"/>
</dbReference>
<evidence type="ECO:0000256" key="4">
    <source>
        <dbReference type="ARBA" id="ARBA00022605"/>
    </source>
</evidence>
<dbReference type="OrthoDB" id="9800332at2"/>
<dbReference type="InterPro" id="IPR031322">
    <property type="entry name" value="Shikimate/glucono_kinase"/>
</dbReference>
<evidence type="ECO:0000256" key="5">
    <source>
        <dbReference type="ARBA" id="ARBA00022679"/>
    </source>
</evidence>
<evidence type="ECO:0000256" key="7">
    <source>
        <dbReference type="ARBA" id="ARBA00022777"/>
    </source>
</evidence>
<dbReference type="InterPro" id="IPR027417">
    <property type="entry name" value="P-loop_NTPase"/>
</dbReference>
<keyword evidence="7 11" id="KW-0418">Kinase</keyword>
<accession>A0A239A318</accession>
<feature type="binding site" evidence="11">
    <location>
        <position position="18"/>
    </location>
    <ligand>
        <name>Mg(2+)</name>
        <dbReference type="ChEBI" id="CHEBI:18420"/>
    </ligand>
</feature>
<dbReference type="GO" id="GO:0005524">
    <property type="term" value="F:ATP binding"/>
    <property type="evidence" value="ECO:0007669"/>
    <property type="project" value="UniProtKB-UniRule"/>
</dbReference>
<keyword evidence="8 11" id="KW-0067">ATP-binding</keyword>
<dbReference type="GO" id="GO:0008652">
    <property type="term" value="P:amino acid biosynthetic process"/>
    <property type="evidence" value="ECO:0007669"/>
    <property type="project" value="UniProtKB-KW"/>
</dbReference>
<keyword evidence="11" id="KW-0479">Metal-binding</keyword>
<gene>
    <name evidence="11" type="primary">aroK</name>
    <name evidence="12" type="ORF">SAMN04488503_1793</name>
</gene>
<dbReference type="PRINTS" id="PR01100">
    <property type="entry name" value="SHIKIMTKNASE"/>
</dbReference>
<feature type="binding site" evidence="11">
    <location>
        <position position="36"/>
    </location>
    <ligand>
        <name>substrate</name>
    </ligand>
</feature>
<dbReference type="GO" id="GO:0005829">
    <property type="term" value="C:cytosol"/>
    <property type="evidence" value="ECO:0007669"/>
    <property type="project" value="TreeGrafter"/>
</dbReference>
<evidence type="ECO:0000256" key="10">
    <source>
        <dbReference type="ARBA" id="ARBA00048567"/>
    </source>
</evidence>
<dbReference type="EC" id="2.7.1.71" evidence="2 11"/>
<feature type="binding site" evidence="11">
    <location>
        <position position="60"/>
    </location>
    <ligand>
        <name>substrate</name>
    </ligand>
</feature>
<dbReference type="NCBIfam" id="NF002988">
    <property type="entry name" value="PRK03731.1"/>
    <property type="match status" value="1"/>
</dbReference>
<comment type="cofactor">
    <cofactor evidence="11">
        <name>Mg(2+)</name>
        <dbReference type="ChEBI" id="CHEBI:18420"/>
    </cofactor>
    <text evidence="11">Binds 1 Mg(2+) ion per subunit.</text>
</comment>
<evidence type="ECO:0000256" key="9">
    <source>
        <dbReference type="ARBA" id="ARBA00023141"/>
    </source>
</evidence>
<keyword evidence="9 11" id="KW-0057">Aromatic amino acid biosynthesis</keyword>
<sequence length="187" mass="19726">MSGERNIYLIGARASGKTTLGRKLAARLRRPFVDTDARVRLRTGKSVAELVDAGGWEAFRDAESVALAEVAMFSGQVVSCGGGIVLREENRHRLSGGIVLYLKASPEALAERLLRNPLEAQRPSLTGGGVAEEIARVLAERGAVYLSCAHAVLPAEAPLDDLLDLALAEVARIGGDKAAVAGRGRIS</sequence>
<proteinExistence type="inferred from homology"/>
<dbReference type="InterPro" id="IPR000623">
    <property type="entry name" value="Shikimate_kinase/TSH1"/>
</dbReference>
<dbReference type="GO" id="GO:0009423">
    <property type="term" value="P:chorismate biosynthetic process"/>
    <property type="evidence" value="ECO:0007669"/>
    <property type="project" value="UniProtKB-UniRule"/>
</dbReference>
<comment type="catalytic activity">
    <reaction evidence="10 11">
        <text>shikimate + ATP = 3-phosphoshikimate + ADP + H(+)</text>
        <dbReference type="Rhea" id="RHEA:13121"/>
        <dbReference type="ChEBI" id="CHEBI:15378"/>
        <dbReference type="ChEBI" id="CHEBI:30616"/>
        <dbReference type="ChEBI" id="CHEBI:36208"/>
        <dbReference type="ChEBI" id="CHEBI:145989"/>
        <dbReference type="ChEBI" id="CHEBI:456216"/>
        <dbReference type="EC" id="2.7.1.71"/>
    </reaction>
</comment>
<dbReference type="GO" id="GO:0004765">
    <property type="term" value="F:shikimate kinase activity"/>
    <property type="evidence" value="ECO:0007669"/>
    <property type="project" value="UniProtKB-UniRule"/>
</dbReference>
<dbReference type="SUPFAM" id="SSF52540">
    <property type="entry name" value="P-loop containing nucleoside triphosphate hydrolases"/>
    <property type="match status" value="1"/>
</dbReference>
<dbReference type="UniPathway" id="UPA00053">
    <property type="reaction ID" value="UER00088"/>
</dbReference>
<keyword evidence="11" id="KW-0460">Magnesium</keyword>
<dbReference type="AlphaFoldDB" id="A0A239A318"/>
<reference evidence="12 13" key="1">
    <citation type="submission" date="2017-06" db="EMBL/GenBank/DDBJ databases">
        <authorList>
            <person name="Kim H.J."/>
            <person name="Triplett B.A."/>
        </authorList>
    </citation>
    <scope>NUCLEOTIDE SEQUENCE [LARGE SCALE GENOMIC DNA]</scope>
    <source>
        <strain evidence="12 13">DSM 13116</strain>
    </source>
</reference>
<comment type="function">
    <text evidence="11">Catalyzes the specific phosphorylation of the 3-hydroxyl group of shikimic acid using ATP as a cosubstrate.</text>
</comment>
<dbReference type="Proteomes" id="UP000198324">
    <property type="component" value="Unassembled WGS sequence"/>
</dbReference>
<keyword evidence="4 11" id="KW-0028">Amino-acid biosynthesis</keyword>
<evidence type="ECO:0000256" key="1">
    <source>
        <dbReference type="ARBA" id="ARBA00004842"/>
    </source>
</evidence>
<evidence type="ECO:0000256" key="2">
    <source>
        <dbReference type="ARBA" id="ARBA00012154"/>
    </source>
</evidence>